<dbReference type="STRING" id="561184.SAMN05216376_101445"/>
<feature type="compositionally biased region" description="Low complexity" evidence="1">
    <location>
        <begin position="466"/>
        <end position="480"/>
    </location>
</feature>
<evidence type="ECO:0000313" key="5">
    <source>
        <dbReference type="Proteomes" id="UP000030960"/>
    </source>
</evidence>
<dbReference type="InterPro" id="IPR002477">
    <property type="entry name" value="Peptidoglycan-bd-like"/>
</dbReference>
<dbReference type="InterPro" id="IPR036365">
    <property type="entry name" value="PGBD-like_sf"/>
</dbReference>
<feature type="region of interest" description="Disordered" evidence="1">
    <location>
        <begin position="456"/>
        <end position="486"/>
    </location>
</feature>
<dbReference type="Proteomes" id="UP000030960">
    <property type="component" value="Unassembled WGS sequence"/>
</dbReference>
<dbReference type="Pfam" id="PF01471">
    <property type="entry name" value="PG_binding_1"/>
    <property type="match status" value="1"/>
</dbReference>
<comment type="caution">
    <text evidence="4">The sequence shown here is derived from an EMBL/GenBank/DDBJ whole genome shotgun (WGS) entry which is preliminary data.</text>
</comment>
<reference evidence="4 5" key="1">
    <citation type="submission" date="2014-10" db="EMBL/GenBank/DDBJ databases">
        <title>Genome sequence of Ponticoccus sp. strain UMTAT08 isolated from clonal culture of toxic dinoflagellate Alexandrium tamiyavanichii.</title>
        <authorList>
            <person name="Gan H.Y."/>
            <person name="Muhd D.-D."/>
            <person name="Mohd Noor M.E."/>
            <person name="Yeong Y.S."/>
            <person name="Usup G."/>
        </authorList>
    </citation>
    <scope>NUCLEOTIDE SEQUENCE [LARGE SCALE GENOMIC DNA]</scope>
    <source>
        <strain evidence="4 5">UMTAT08</strain>
    </source>
</reference>
<dbReference type="InterPro" id="IPR029045">
    <property type="entry name" value="ClpP/crotonase-like_dom_sf"/>
</dbReference>
<feature type="chain" id="PRO_5002082701" evidence="2">
    <location>
        <begin position="19"/>
        <end position="508"/>
    </location>
</feature>
<gene>
    <name evidence="4" type="ORF">OA50_01389</name>
</gene>
<keyword evidence="4" id="KW-0449">Lipoprotein</keyword>
<dbReference type="AlphaFoldDB" id="A0A0B3RT35"/>
<sequence>MKSALLSRSLLPALLACAALGPNAGQAGEITSQTGTHFNCAATLSGEILSGDLDKIRAMDLRSFGNGERPLCLDSSGGSFGESLKIADFLHERGIPTAVDDGAECLNACALVLLGGSRLTRDAGPVPNKRMHLNATLAFGSPAHALAEQDYAAQDMSAVYGSALRAASELTARLDQLNMPADFAAQVLALTDSDMLVVDRVDQARALGLQLEGFEAPSSLSDTMVTRSCIQTNPDFDPDRTSPGRSVYDHRVLREQGATAHRKATYVVEAIIDGVPSWLGCQVELNTAPPAEGQTAAALRLRASPDWTSGGNPTLFQVHKALLPQDWTGVPFRDFWKLIPENQTLADARKMTAPDASSSIIVSPVRNLPATTLGTEAALGLLFDDRQEVQNRLTLLGFDTRGADGIFGPGTRDALREWQRNNGLEPTGFLDRAQLDMLNRQSDSLYAVFAEEQRREEEEQERLRNAPAPVFNPPASAAAPAPEPQGQRVRVCQRTVFGELVNCRIEFR</sequence>
<protein>
    <submittedName>
        <fullName evidence="4">Putative Lipoprotein</fullName>
    </submittedName>
</protein>
<feature type="signal peptide" evidence="2">
    <location>
        <begin position="1"/>
        <end position="18"/>
    </location>
</feature>
<evidence type="ECO:0000256" key="1">
    <source>
        <dbReference type="SAM" id="MobiDB-lite"/>
    </source>
</evidence>
<keyword evidence="5" id="KW-1185">Reference proteome</keyword>
<evidence type="ECO:0000259" key="3">
    <source>
        <dbReference type="Pfam" id="PF01471"/>
    </source>
</evidence>
<dbReference type="SUPFAM" id="SSF47090">
    <property type="entry name" value="PGBD-like"/>
    <property type="match status" value="1"/>
</dbReference>
<keyword evidence="2" id="KW-0732">Signal</keyword>
<dbReference type="SUPFAM" id="SSF52096">
    <property type="entry name" value="ClpP/crotonase"/>
    <property type="match status" value="1"/>
</dbReference>
<dbReference type="EMBL" id="JSUQ01000004">
    <property type="protein sequence ID" value="KHQ54160.1"/>
    <property type="molecule type" value="Genomic_DNA"/>
</dbReference>
<evidence type="ECO:0000313" key="4">
    <source>
        <dbReference type="EMBL" id="KHQ54160.1"/>
    </source>
</evidence>
<evidence type="ECO:0000256" key="2">
    <source>
        <dbReference type="SAM" id="SignalP"/>
    </source>
</evidence>
<dbReference type="Gene3D" id="1.10.101.10">
    <property type="entry name" value="PGBD-like superfamily/PGBD"/>
    <property type="match status" value="1"/>
</dbReference>
<feature type="domain" description="Peptidoglycan binding-like" evidence="3">
    <location>
        <begin position="384"/>
        <end position="438"/>
    </location>
</feature>
<name>A0A0B3RT35_9RHOB</name>
<organism evidence="4 5">
    <name type="scientific">Mameliella alba</name>
    <dbReference type="NCBI Taxonomy" id="561184"/>
    <lineage>
        <taxon>Bacteria</taxon>
        <taxon>Pseudomonadati</taxon>
        <taxon>Pseudomonadota</taxon>
        <taxon>Alphaproteobacteria</taxon>
        <taxon>Rhodobacterales</taxon>
        <taxon>Roseobacteraceae</taxon>
        <taxon>Mameliella</taxon>
    </lineage>
</organism>
<dbReference type="InterPro" id="IPR036366">
    <property type="entry name" value="PGBDSf"/>
</dbReference>
<accession>A0A0B3RT35</accession>
<proteinExistence type="predicted"/>
<dbReference type="RefSeq" id="WP_043138977.1">
    <property type="nucleotide sequence ID" value="NZ_JSUQ01000004.1"/>
</dbReference>